<accession>A0AA47LZF8</accession>
<feature type="compositionally biased region" description="Acidic residues" evidence="1">
    <location>
        <begin position="11"/>
        <end position="26"/>
    </location>
</feature>
<comment type="caution">
    <text evidence="3">The sequence shown here is derived from an EMBL/GenBank/DDBJ whole genome shotgun (WGS) entry which is preliminary data.</text>
</comment>
<evidence type="ECO:0000256" key="1">
    <source>
        <dbReference type="SAM" id="MobiDB-lite"/>
    </source>
</evidence>
<keyword evidence="4" id="KW-1185">Reference proteome</keyword>
<sequence length="312" mass="35779">MQRLRDKREEEQEEEQEGEEEEEAEDSKDKTERQPSIGGRRRLLTAEQETALVNMVIANNAITLREIQTCIIEDQEIFQGTNSISLSTIDRVIQRNHIRTKQLYRVPFERNSDRVKEQRFQYVQTMFEMDAMADPHEYIFIDEAGFNLTKRRKRGRNITGHRAIIQVPGQRGGNITMCAAISNRGILHRHAVLRPYNTALLLQFLDQLHNNILQQGEPGQPEQAQYVIIWDNWPTDQNTANRSAAMTTTVTMATVGFFHGSSGSEVDGRLDAVHRSLLQGGDEQRGLFHEEDGRGRLAWRQGPGVRRTQGQT</sequence>
<reference evidence="3" key="1">
    <citation type="journal article" date="2023" name="Front. Mar. Sci.">
        <title>A new Merluccius polli reference genome to investigate the effects of global change in West African waters.</title>
        <authorList>
            <person name="Mateo J.L."/>
            <person name="Blanco-Fernandez C."/>
            <person name="Garcia-Vazquez E."/>
            <person name="Machado-Schiaffino G."/>
        </authorList>
    </citation>
    <scope>NUCLEOTIDE SEQUENCE</scope>
    <source>
        <strain evidence="3">C29</strain>
        <tissue evidence="3">Fin</tissue>
    </source>
</reference>
<dbReference type="GO" id="GO:0003676">
    <property type="term" value="F:nucleic acid binding"/>
    <property type="evidence" value="ECO:0007669"/>
    <property type="project" value="InterPro"/>
</dbReference>
<protein>
    <recommendedName>
        <fullName evidence="2">Tc1-like transposase DDE domain-containing protein</fullName>
    </recommendedName>
</protein>
<dbReference type="AlphaFoldDB" id="A0AA47LZF8"/>
<dbReference type="EMBL" id="JAOPHQ010006633">
    <property type="protein sequence ID" value="KAK0130769.1"/>
    <property type="molecule type" value="Genomic_DNA"/>
</dbReference>
<dbReference type="InterPro" id="IPR036397">
    <property type="entry name" value="RNaseH_sf"/>
</dbReference>
<gene>
    <name evidence="3" type="ORF">N1851_034564</name>
</gene>
<dbReference type="InterPro" id="IPR038717">
    <property type="entry name" value="Tc1-like_DDE_dom"/>
</dbReference>
<proteinExistence type="predicted"/>
<feature type="compositionally biased region" description="Basic and acidic residues" evidence="1">
    <location>
        <begin position="1"/>
        <end position="10"/>
    </location>
</feature>
<dbReference type="Proteomes" id="UP001174136">
    <property type="component" value="Unassembled WGS sequence"/>
</dbReference>
<dbReference type="Pfam" id="PF13358">
    <property type="entry name" value="DDE_3"/>
    <property type="match status" value="1"/>
</dbReference>
<evidence type="ECO:0000313" key="3">
    <source>
        <dbReference type="EMBL" id="KAK0130769.1"/>
    </source>
</evidence>
<name>A0AA47LZF8_MERPO</name>
<evidence type="ECO:0000313" key="4">
    <source>
        <dbReference type="Proteomes" id="UP001174136"/>
    </source>
</evidence>
<evidence type="ECO:0000259" key="2">
    <source>
        <dbReference type="Pfam" id="PF13358"/>
    </source>
</evidence>
<feature type="region of interest" description="Disordered" evidence="1">
    <location>
        <begin position="1"/>
        <end position="42"/>
    </location>
</feature>
<dbReference type="Gene3D" id="3.30.420.10">
    <property type="entry name" value="Ribonuclease H-like superfamily/Ribonuclease H"/>
    <property type="match status" value="1"/>
</dbReference>
<feature type="domain" description="Tc1-like transposase DDE" evidence="2">
    <location>
        <begin position="139"/>
        <end position="242"/>
    </location>
</feature>
<organism evidence="3 4">
    <name type="scientific">Merluccius polli</name>
    <name type="common">Benguela hake</name>
    <name type="synonym">Merluccius cadenati</name>
    <dbReference type="NCBI Taxonomy" id="89951"/>
    <lineage>
        <taxon>Eukaryota</taxon>
        <taxon>Metazoa</taxon>
        <taxon>Chordata</taxon>
        <taxon>Craniata</taxon>
        <taxon>Vertebrata</taxon>
        <taxon>Euteleostomi</taxon>
        <taxon>Actinopterygii</taxon>
        <taxon>Neopterygii</taxon>
        <taxon>Teleostei</taxon>
        <taxon>Neoteleostei</taxon>
        <taxon>Acanthomorphata</taxon>
        <taxon>Zeiogadaria</taxon>
        <taxon>Gadariae</taxon>
        <taxon>Gadiformes</taxon>
        <taxon>Gadoidei</taxon>
        <taxon>Merlucciidae</taxon>
        <taxon>Merluccius</taxon>
    </lineage>
</organism>